<accession>A0ABS3YKW3</accession>
<organism evidence="1 2">
    <name type="scientific">Chitinophaga chungangae</name>
    <dbReference type="NCBI Taxonomy" id="2821488"/>
    <lineage>
        <taxon>Bacteria</taxon>
        <taxon>Pseudomonadati</taxon>
        <taxon>Bacteroidota</taxon>
        <taxon>Chitinophagia</taxon>
        <taxon>Chitinophagales</taxon>
        <taxon>Chitinophagaceae</taxon>
        <taxon>Chitinophaga</taxon>
    </lineage>
</organism>
<dbReference type="EMBL" id="JAGHKP010000006">
    <property type="protein sequence ID" value="MBO9155341.1"/>
    <property type="molecule type" value="Genomic_DNA"/>
</dbReference>
<protein>
    <recommendedName>
        <fullName evidence="3">DUF61 family protein</fullName>
    </recommendedName>
</protein>
<evidence type="ECO:0000313" key="1">
    <source>
        <dbReference type="EMBL" id="MBO9155341.1"/>
    </source>
</evidence>
<evidence type="ECO:0000313" key="2">
    <source>
        <dbReference type="Proteomes" id="UP000679126"/>
    </source>
</evidence>
<dbReference type="Proteomes" id="UP000679126">
    <property type="component" value="Unassembled WGS sequence"/>
</dbReference>
<evidence type="ECO:0008006" key="3">
    <source>
        <dbReference type="Google" id="ProtNLM"/>
    </source>
</evidence>
<gene>
    <name evidence="1" type="ORF">J7I43_24145</name>
</gene>
<reference evidence="2" key="1">
    <citation type="submission" date="2021-03" db="EMBL/GenBank/DDBJ databases">
        <title>Assistant Professor.</title>
        <authorList>
            <person name="Huq M.A."/>
        </authorList>
    </citation>
    <scope>NUCLEOTIDE SEQUENCE [LARGE SCALE GENOMIC DNA]</scope>
    <source>
        <strain evidence="2">MAH-28</strain>
    </source>
</reference>
<comment type="caution">
    <text evidence="1">The sequence shown here is derived from an EMBL/GenBank/DDBJ whole genome shotgun (WGS) entry which is preliminary data.</text>
</comment>
<sequence>MLNKLFGKLFARRQVLPQPEVKRHLKKTGERIVFGLDDCEVKPFEITVELPFDMPSRAEMLDGLAGRGRANTVTGEGSYILYRRKLADGTEKRYFSPVIYRERTALAFLLYAQREISLYVDRRDANAYYFDLEFLD</sequence>
<dbReference type="RefSeq" id="WP_209148569.1">
    <property type="nucleotide sequence ID" value="NZ_JAGHKP010000006.1"/>
</dbReference>
<keyword evidence="2" id="KW-1185">Reference proteome</keyword>
<proteinExistence type="predicted"/>
<name>A0ABS3YKW3_9BACT</name>